<reference evidence="23" key="1">
    <citation type="submission" date="2015-09" db="EMBL/GenBank/DDBJ databases">
        <authorList>
            <person name="Sai Rama Sridatta P."/>
        </authorList>
    </citation>
    <scope>NUCLEOTIDE SEQUENCE [LARGE SCALE GENOMIC DNA]</scope>
</reference>
<evidence type="ECO:0000256" key="4">
    <source>
        <dbReference type="ARBA" id="ARBA00007661"/>
    </source>
</evidence>
<dbReference type="GO" id="GO:0008299">
    <property type="term" value="P:isoprenoid biosynthetic process"/>
    <property type="evidence" value="ECO:0007669"/>
    <property type="project" value="InterPro"/>
</dbReference>
<feature type="transmembrane region" description="Helical" evidence="20">
    <location>
        <begin position="90"/>
        <end position="113"/>
    </location>
</feature>
<dbReference type="AlphaFoldDB" id="A0A4W6FK75"/>
<dbReference type="InterPro" id="IPR009023">
    <property type="entry name" value="HMG_CoA_Rdtase_NAD(P)-bd_sf"/>
</dbReference>
<dbReference type="PANTHER" id="PTHR10572:SF24">
    <property type="entry name" value="3-HYDROXY-3-METHYLGLUTARYL-COENZYME A REDUCTASE"/>
    <property type="match status" value="1"/>
</dbReference>
<dbReference type="PROSITE" id="PS00066">
    <property type="entry name" value="HMG_COA_REDUCTASE_1"/>
    <property type="match status" value="1"/>
</dbReference>
<evidence type="ECO:0000256" key="11">
    <source>
        <dbReference type="ARBA" id="ARBA00022989"/>
    </source>
</evidence>
<dbReference type="SUPFAM" id="SSF82866">
    <property type="entry name" value="Multidrug efflux transporter AcrB transmembrane domain"/>
    <property type="match status" value="1"/>
</dbReference>
<evidence type="ECO:0000256" key="1">
    <source>
        <dbReference type="ARBA" id="ARBA00004477"/>
    </source>
</evidence>
<keyword evidence="17" id="KW-0325">Glycoprotein</keyword>
<dbReference type="FunFam" id="3.90.770.10:FF:000002">
    <property type="entry name" value="3-hydroxy-3-methylglutaryl coenzyme A reductase"/>
    <property type="match status" value="1"/>
</dbReference>
<evidence type="ECO:0000256" key="17">
    <source>
        <dbReference type="ARBA" id="ARBA00023180"/>
    </source>
</evidence>
<dbReference type="InterPro" id="IPR004816">
    <property type="entry name" value="HMG_CoA_Rdtase_metazoan"/>
</dbReference>
<dbReference type="Ensembl" id="ENSLCAT00010052791.1">
    <property type="protein sequence ID" value="ENSLCAP00010051451.1"/>
    <property type="gene ID" value="ENSLCAG00010023949.1"/>
</dbReference>
<dbReference type="PROSITE" id="PS50156">
    <property type="entry name" value="SSD"/>
    <property type="match status" value="1"/>
</dbReference>
<reference evidence="22" key="3">
    <citation type="submission" date="2025-09" db="UniProtKB">
        <authorList>
            <consortium name="Ensembl"/>
        </authorList>
    </citation>
    <scope>IDENTIFICATION</scope>
</reference>
<dbReference type="GO" id="GO:0004420">
    <property type="term" value="F:hydroxymethylglutaryl-CoA reductase (NADPH) activity"/>
    <property type="evidence" value="ECO:0007669"/>
    <property type="project" value="UniProtKB-EC"/>
</dbReference>
<dbReference type="SUPFAM" id="SSF55035">
    <property type="entry name" value="NAD-binding domain of HMG-CoA reductase"/>
    <property type="match status" value="1"/>
</dbReference>
<dbReference type="NCBIfam" id="TIGR00533">
    <property type="entry name" value="HMG_CoA_R_NADP"/>
    <property type="match status" value="1"/>
</dbReference>
<keyword evidence="5" id="KW-0153">Cholesterol metabolism</keyword>
<dbReference type="GO" id="GO:0005778">
    <property type="term" value="C:peroxisomal membrane"/>
    <property type="evidence" value="ECO:0007669"/>
    <property type="project" value="UniProtKB-SubCell"/>
</dbReference>
<keyword evidence="10" id="KW-0752">Steroid biosynthesis</keyword>
<feature type="domain" description="SSD" evidence="21">
    <location>
        <begin position="61"/>
        <end position="218"/>
    </location>
</feature>
<evidence type="ECO:0000256" key="15">
    <source>
        <dbReference type="ARBA" id="ARBA00023140"/>
    </source>
</evidence>
<evidence type="ECO:0000256" key="19">
    <source>
        <dbReference type="ARBA" id="ARBA00049909"/>
    </source>
</evidence>
<dbReference type="SUPFAM" id="SSF56542">
    <property type="entry name" value="Substrate-binding domain of HMG-CoA reductase"/>
    <property type="match status" value="1"/>
</dbReference>
<evidence type="ECO:0000256" key="3">
    <source>
        <dbReference type="ARBA" id="ARBA00005084"/>
    </source>
</evidence>
<dbReference type="GO" id="GO:0006695">
    <property type="term" value="P:cholesterol biosynthetic process"/>
    <property type="evidence" value="ECO:0007669"/>
    <property type="project" value="UniProtKB-KW"/>
</dbReference>
<dbReference type="GO" id="GO:0005789">
    <property type="term" value="C:endoplasmic reticulum membrane"/>
    <property type="evidence" value="ECO:0007669"/>
    <property type="project" value="UniProtKB-SubCell"/>
</dbReference>
<dbReference type="Pfam" id="PF12349">
    <property type="entry name" value="Sterol-sensing"/>
    <property type="match status" value="1"/>
</dbReference>
<dbReference type="FunFam" id="3.30.70.420:FF:000001">
    <property type="entry name" value="3-hydroxy-3-methylglutaryl coenzyme A reductase"/>
    <property type="match status" value="1"/>
</dbReference>
<keyword evidence="10" id="KW-0443">Lipid metabolism</keyword>
<dbReference type="PRINTS" id="PR00071">
    <property type="entry name" value="HMGCOARDTASE"/>
</dbReference>
<comment type="pathway">
    <text evidence="3 20">Metabolic intermediate biosynthesis; (R)-mevalonate biosynthesis; (R)-mevalonate from acetyl-CoA: step 3/3.</text>
</comment>
<reference evidence="22" key="2">
    <citation type="submission" date="2025-08" db="UniProtKB">
        <authorList>
            <consortium name="Ensembl"/>
        </authorList>
    </citation>
    <scope>IDENTIFICATION</scope>
</reference>
<dbReference type="Gene3D" id="3.30.70.420">
    <property type="entry name" value="Hydroxymethylglutaryl-CoA reductase, class I/II, NAD/NADP-binding domain"/>
    <property type="match status" value="1"/>
</dbReference>
<dbReference type="GO" id="GO:0050661">
    <property type="term" value="F:NADP binding"/>
    <property type="evidence" value="ECO:0007669"/>
    <property type="project" value="InterPro"/>
</dbReference>
<feature type="transmembrane region" description="Helical" evidence="20">
    <location>
        <begin position="157"/>
        <end position="182"/>
    </location>
</feature>
<evidence type="ECO:0000256" key="16">
    <source>
        <dbReference type="ARBA" id="ARBA00023166"/>
    </source>
</evidence>
<dbReference type="InterPro" id="IPR023074">
    <property type="entry name" value="HMG_CoA_Rdtase_cat_sf"/>
</dbReference>
<evidence type="ECO:0000256" key="5">
    <source>
        <dbReference type="ARBA" id="ARBA00022548"/>
    </source>
</evidence>
<keyword evidence="15" id="KW-0576">Peroxisome</keyword>
<dbReference type="Gene3D" id="1.10.3270.10">
    <property type="entry name" value="HMGR, N-terminal domain"/>
    <property type="match status" value="1"/>
</dbReference>
<dbReference type="InterPro" id="IPR000731">
    <property type="entry name" value="SSD"/>
</dbReference>
<dbReference type="PROSITE" id="PS50065">
    <property type="entry name" value="HMG_COA_REDUCTASE_4"/>
    <property type="match status" value="1"/>
</dbReference>
<evidence type="ECO:0000256" key="14">
    <source>
        <dbReference type="ARBA" id="ARBA00023136"/>
    </source>
</evidence>
<keyword evidence="9 20" id="KW-0521">NADP</keyword>
<evidence type="ECO:0000256" key="12">
    <source>
        <dbReference type="ARBA" id="ARBA00023002"/>
    </source>
</evidence>
<evidence type="ECO:0000313" key="23">
    <source>
        <dbReference type="Proteomes" id="UP000314980"/>
    </source>
</evidence>
<dbReference type="NCBIfam" id="TIGR00920">
    <property type="entry name" value="2A060605"/>
    <property type="match status" value="1"/>
</dbReference>
<evidence type="ECO:0000256" key="8">
    <source>
        <dbReference type="ARBA" id="ARBA00022824"/>
    </source>
</evidence>
<dbReference type="Gene3D" id="3.90.770.10">
    <property type="entry name" value="3-hydroxy-3-methylglutaryl-coenzyme A Reductase, Chain A, domain 2"/>
    <property type="match status" value="1"/>
</dbReference>
<evidence type="ECO:0000256" key="13">
    <source>
        <dbReference type="ARBA" id="ARBA00023011"/>
    </source>
</evidence>
<feature type="transmembrane region" description="Helical" evidence="20">
    <location>
        <begin position="57"/>
        <end position="78"/>
    </location>
</feature>
<dbReference type="EC" id="1.1.1.34" evidence="20"/>
<organism evidence="22 23">
    <name type="scientific">Lates calcarifer</name>
    <name type="common">Barramundi</name>
    <name type="synonym">Holocentrus calcarifer</name>
    <dbReference type="NCBI Taxonomy" id="8187"/>
    <lineage>
        <taxon>Eukaryota</taxon>
        <taxon>Metazoa</taxon>
        <taxon>Chordata</taxon>
        <taxon>Craniata</taxon>
        <taxon>Vertebrata</taxon>
        <taxon>Euteleostomi</taxon>
        <taxon>Actinopterygii</taxon>
        <taxon>Neopterygii</taxon>
        <taxon>Teleostei</taxon>
        <taxon>Neoteleostei</taxon>
        <taxon>Acanthomorphata</taxon>
        <taxon>Carangaria</taxon>
        <taxon>Carangaria incertae sedis</taxon>
        <taxon>Centropomidae</taxon>
        <taxon>Lates</taxon>
    </lineage>
</organism>
<name>A0A4W6FK75_LATCA</name>
<dbReference type="FunFam" id="1.10.3270.10:FF:000001">
    <property type="entry name" value="3-hydroxy-3-methylglutaryl coenzyme A reductase"/>
    <property type="match status" value="1"/>
</dbReference>
<dbReference type="InterPro" id="IPR023282">
    <property type="entry name" value="HMG_CoA_Rdtase_N"/>
</dbReference>
<dbReference type="GeneTree" id="ENSGT00940000155305"/>
<dbReference type="UniPathway" id="UPA00058">
    <property type="reaction ID" value="UER00103"/>
</dbReference>
<dbReference type="Proteomes" id="UP000314980">
    <property type="component" value="Unassembled WGS sequence"/>
</dbReference>
<evidence type="ECO:0000259" key="21">
    <source>
        <dbReference type="PROSITE" id="PS50156"/>
    </source>
</evidence>
<dbReference type="Pfam" id="PF00368">
    <property type="entry name" value="HMG-CoA_red"/>
    <property type="match status" value="1"/>
</dbReference>
<keyword evidence="11 20" id="KW-1133">Transmembrane helix</keyword>
<evidence type="ECO:0000256" key="10">
    <source>
        <dbReference type="ARBA" id="ARBA00022955"/>
    </source>
</evidence>
<keyword evidence="23" id="KW-1185">Reference proteome</keyword>
<evidence type="ECO:0000256" key="18">
    <source>
        <dbReference type="ARBA" id="ARBA00023221"/>
    </source>
</evidence>
<evidence type="ECO:0000256" key="2">
    <source>
        <dbReference type="ARBA" id="ARBA00004585"/>
    </source>
</evidence>
<dbReference type="InterPro" id="IPR053958">
    <property type="entry name" value="HMGCR/SNAP/NPC1-like_SSD"/>
</dbReference>
<dbReference type="InterPro" id="IPR009029">
    <property type="entry name" value="HMG_CoA_Rdtase_sub-bd_dom_sf"/>
</dbReference>
<comment type="catalytic activity">
    <reaction evidence="19">
        <text>(R)-mevalonate + 2 NADP(+) + CoA = (3S)-3-hydroxy-3-methylglutaryl-CoA + 2 NADPH + 2 H(+)</text>
        <dbReference type="Rhea" id="RHEA:15989"/>
        <dbReference type="ChEBI" id="CHEBI:15378"/>
        <dbReference type="ChEBI" id="CHEBI:36464"/>
        <dbReference type="ChEBI" id="CHEBI:43074"/>
        <dbReference type="ChEBI" id="CHEBI:57287"/>
        <dbReference type="ChEBI" id="CHEBI:57783"/>
        <dbReference type="ChEBI" id="CHEBI:58349"/>
        <dbReference type="EC" id="1.1.1.34"/>
    </reaction>
    <physiologicalReaction direction="right-to-left" evidence="19">
        <dbReference type="Rhea" id="RHEA:15991"/>
    </physiologicalReaction>
</comment>
<keyword evidence="18" id="KW-0753">Steroid metabolism</keyword>
<keyword evidence="12 20" id="KW-0560">Oxidoreductase</keyword>
<sequence>MLTRLFRMHGLLVASHPWEVIVGTVTLTICMMSMNMFTGNDQICGWNFDCPKTEEQILSSDIIILTITRCIAIVYIYFQFQNLRQLGSKYILGIAGLFTIFSSFVFSTVVIHFLDKELTGLNEALPFFLLLIDLSKACALAKFALSSSSQDEVRDNIARGMAVLGPTFTLDALVECLVIGVGTMSGVRQLEIMCCFGCMSVLANYFVFMTFFPACVSLVLELSRESQEGHPIWQLSHFSRVMEEEEDNKPNPVTQRVKMIMSLGLVMVHAHSRWIAEPLSINTTVGIPQVGMDLDHLSPRRIEMITMDIEQVICLALALLLAIKYIFFEQVEMESTLSLKNPITMSAPALNLRRPTGPCCRKEPPAPRPVAPSHSIAASALASKAERGLGPRFLSDDEVMLLVNSKHIPAYKLEATMERPERGVAIRRQMISAKLPSPSALSSLPYTHYDYSKVMGTCCENVIGYMPVPVGVAGPLHLDGKQFQVPMATTEGCLVASTNRGCRAIALGGGARSCILADSMTRGPVVRLPSACQAAEVKAWLESTDGFQAIKEAFDNTSRFARLQKLLVGLAGRNLYIRFHSKTGDAMGMNMISKGTEQALSRLQQHFPELQVVAVSGNYCTDKKPAAINWIEGRGKSAVCEATIPAKVVREVLKTTTEALVEVNISKNLVGSAMAGSIGGFNAHAANLVAAIYIACGQDPAQSVGSSNCITLMEASGPVGEDLYISCTMPSIELGTVGGGTNLPPQQACLQMLGVQGASQDCPGENARQLARVVCATVLAGELSLMAALAAGHLVKSHMTHNR</sequence>
<dbReference type="InterPro" id="IPR002202">
    <property type="entry name" value="HMG_CoA_Rdtase"/>
</dbReference>
<evidence type="ECO:0000313" key="22">
    <source>
        <dbReference type="Ensembl" id="ENSLCAP00010051451.1"/>
    </source>
</evidence>
<comment type="similarity">
    <text evidence="4 20">Belongs to the HMG-CoA reductase family.</text>
</comment>
<keyword evidence="10" id="KW-0444">Lipid biosynthesis</keyword>
<feature type="transmembrane region" description="Helical" evidence="20">
    <location>
        <begin position="20"/>
        <end position="37"/>
    </location>
</feature>
<dbReference type="PROSITE" id="PS00318">
    <property type="entry name" value="HMG_COA_REDUCTASE_2"/>
    <property type="match status" value="1"/>
</dbReference>
<comment type="subcellular location">
    <subcellularLocation>
        <location evidence="1 20">Endoplasmic reticulum membrane</location>
        <topology evidence="1 20">Multi-pass membrane protein</topology>
    </subcellularLocation>
    <subcellularLocation>
        <location evidence="2">Peroxisome membrane</location>
        <topology evidence="2">Multi-pass membrane protein</topology>
    </subcellularLocation>
</comment>
<dbReference type="PROSITE" id="PS01192">
    <property type="entry name" value="HMG_COA_REDUCTASE_3"/>
    <property type="match status" value="1"/>
</dbReference>
<dbReference type="CDD" id="cd00643">
    <property type="entry name" value="HMG-CoA_reductase_classI"/>
    <property type="match status" value="1"/>
</dbReference>
<evidence type="ECO:0000256" key="6">
    <source>
        <dbReference type="ARBA" id="ARBA00022692"/>
    </source>
</evidence>
<keyword evidence="7" id="KW-0152">Cholesterol biosynthesis</keyword>
<keyword evidence="8 20" id="KW-0256">Endoplasmic reticulum</keyword>
<keyword evidence="6 20" id="KW-0812">Transmembrane</keyword>
<evidence type="ECO:0000256" key="7">
    <source>
        <dbReference type="ARBA" id="ARBA00022778"/>
    </source>
</evidence>
<evidence type="ECO:0000256" key="20">
    <source>
        <dbReference type="RuleBase" id="RU361219"/>
    </source>
</evidence>
<dbReference type="GO" id="GO:0015936">
    <property type="term" value="P:coenzyme A metabolic process"/>
    <property type="evidence" value="ECO:0007669"/>
    <property type="project" value="InterPro"/>
</dbReference>
<dbReference type="InterPro" id="IPR023076">
    <property type="entry name" value="HMG_CoA_Rdtase_CS"/>
</dbReference>
<dbReference type="InterPro" id="IPR004554">
    <property type="entry name" value="HMG_CoA_Rdtase_eu_arc"/>
</dbReference>
<evidence type="ECO:0000256" key="9">
    <source>
        <dbReference type="ARBA" id="ARBA00022857"/>
    </source>
</evidence>
<accession>A0A4W6FK75</accession>
<dbReference type="PANTHER" id="PTHR10572">
    <property type="entry name" value="3-HYDROXY-3-METHYLGLUTARYL-COENZYME A REDUCTASE"/>
    <property type="match status" value="1"/>
</dbReference>
<protein>
    <recommendedName>
        <fullName evidence="20">3-hydroxy-3-methylglutaryl coenzyme A reductase</fullName>
        <shortName evidence="20">HMG-CoA reductase</shortName>
        <ecNumber evidence="20">1.1.1.34</ecNumber>
    </recommendedName>
</protein>
<keyword evidence="14 20" id="KW-0472">Membrane</keyword>
<proteinExistence type="inferred from homology"/>
<feature type="transmembrane region" description="Helical" evidence="20">
    <location>
        <begin position="202"/>
        <end position="220"/>
    </location>
</feature>
<keyword evidence="13" id="KW-0756">Sterol biosynthesis</keyword>
<keyword evidence="16" id="KW-1207">Sterol metabolism</keyword>
<gene>
    <name evidence="22" type="primary">HMGCR</name>
    <name evidence="22" type="synonym">hmgcra</name>
</gene>